<evidence type="ECO:0000313" key="1">
    <source>
        <dbReference type="EMBL" id="GHJ87480.1"/>
    </source>
</evidence>
<dbReference type="OrthoDB" id="2599983at2759"/>
<evidence type="ECO:0000313" key="2">
    <source>
        <dbReference type="Proteomes" id="UP000620104"/>
    </source>
</evidence>
<keyword evidence="2" id="KW-1185">Reference proteome</keyword>
<protein>
    <submittedName>
        <fullName evidence="1">Uncharacterized protein</fullName>
    </submittedName>
</protein>
<organism evidence="1 2">
    <name type="scientific">Naganishia liquefaciens</name>
    <dbReference type="NCBI Taxonomy" id="104408"/>
    <lineage>
        <taxon>Eukaryota</taxon>
        <taxon>Fungi</taxon>
        <taxon>Dikarya</taxon>
        <taxon>Basidiomycota</taxon>
        <taxon>Agaricomycotina</taxon>
        <taxon>Tremellomycetes</taxon>
        <taxon>Filobasidiales</taxon>
        <taxon>Filobasidiaceae</taxon>
        <taxon>Naganishia</taxon>
    </lineage>
</organism>
<name>A0A8H3TVI3_9TREE</name>
<dbReference type="EMBL" id="BLZA01000021">
    <property type="protein sequence ID" value="GHJ87480.1"/>
    <property type="molecule type" value="Genomic_DNA"/>
</dbReference>
<gene>
    <name evidence="1" type="ORF">NliqN6_3882</name>
</gene>
<proteinExistence type="predicted"/>
<reference evidence="1" key="1">
    <citation type="submission" date="2020-07" db="EMBL/GenBank/DDBJ databases">
        <title>Draft Genome Sequence of a Deep-Sea Yeast, Naganishia (Cryptococcus) liquefaciens strain N6.</title>
        <authorList>
            <person name="Han Y.W."/>
            <person name="Kajitani R."/>
            <person name="Morimoto H."/>
            <person name="Parhat M."/>
            <person name="Tsubouchi H."/>
            <person name="Bakenova O."/>
            <person name="Ogata M."/>
            <person name="Argunhan B."/>
            <person name="Aoki R."/>
            <person name="Kajiwara S."/>
            <person name="Itoh T."/>
            <person name="Iwasaki H."/>
        </authorList>
    </citation>
    <scope>NUCLEOTIDE SEQUENCE</scope>
    <source>
        <strain evidence="1">N6</strain>
    </source>
</reference>
<accession>A0A8H3TVI3</accession>
<comment type="caution">
    <text evidence="1">The sequence shown here is derived from an EMBL/GenBank/DDBJ whole genome shotgun (WGS) entry which is preliminary data.</text>
</comment>
<dbReference type="Proteomes" id="UP000620104">
    <property type="component" value="Unassembled WGS sequence"/>
</dbReference>
<sequence length="903" mass="102184">MARVVEQLNLETRIRQDRQLAWPPFEDQVAIPLPTANRIIEWMGSVCDDLKQDPYLAAMCQRFRATYPAAPALMLLHCEHADPSLRLLEAIRTAHPDRPVPHQAFADLPSITQEGDGIRGLHGIYLHYLWVRTVDGKVEHRTYIGKGIAKLGNLSTGIGHQNRAEEIGILRRWNDYFKEMKSKKKDYSQIRPHPRFMLLREQRTSPDHGGKVNIIVADGATILREHRVVLFASTALDTIMMAYGMRDGQVDAVRKLHQMPRNRSGQEWGTDDTTVKLAEAFWRLVETFCLIASGSKNQDMPNTRARYTGRDDPFTLTVPYKTGHRHYKVIRETIPLNEDLRPCNLQMPCLEIAAAKDTSSYHKQVDLILACDPRQEVLEVATRIPFASMDGLSLREYLGYTPTVTVPRAYLREFWNDCKQCPLRSDTLVSVRISNGRLRLVDMYRQDLISVANDWRKCHRLEYSGNEQGTDFSPLAIEPSPVSIDIPFDLGSPTVTHGNGSLCIEINSMDEFGLIHRNLSGLTIWLAREDGTIFKVLGRFPRNDDDDNNDHSEFLMSVEDAKAFRSIGCWLRVVCFHMRQSNLFNEADGPFWNRGLHLPEMNVNVAARYVSGRVRAVPMAEQPQYAGLDSVWRQLEQETTDKTELCLRAFRDAFLQITSTRQLEQGLASDIETSRNSRNLQLHQVSAVELDRFVYHGPNPAHEVLIIRLVPKKSASTANDLVARIQELARAEVARSVHFDVLCWSNVRWAGLALASEHGTTAKTSAAVTRCMDLSMLSFVGSGAAARLYGIFERAGTLSMVILALEFGASRDVDNSTPLARMTQVVFNDLMLEIVAHVQKHVYHENGLSELDDSHSTGSAYRCHYTCHEPYDAWEVSLASPQRTGSLKRPVTVWPSIVLVRYS</sequence>
<dbReference type="AlphaFoldDB" id="A0A8H3TVI3"/>